<dbReference type="EMBL" id="CM007899">
    <property type="protein sequence ID" value="OTG12001.1"/>
    <property type="molecule type" value="Genomic_DNA"/>
</dbReference>
<evidence type="ECO:0000256" key="1">
    <source>
        <dbReference type="SAM" id="MobiDB-lite"/>
    </source>
</evidence>
<gene>
    <name evidence="2" type="ORF">HannXRQ_Chr10g0304951</name>
</gene>
<organism evidence="2 3">
    <name type="scientific">Helianthus annuus</name>
    <name type="common">Common sunflower</name>
    <dbReference type="NCBI Taxonomy" id="4232"/>
    <lineage>
        <taxon>Eukaryota</taxon>
        <taxon>Viridiplantae</taxon>
        <taxon>Streptophyta</taxon>
        <taxon>Embryophyta</taxon>
        <taxon>Tracheophyta</taxon>
        <taxon>Spermatophyta</taxon>
        <taxon>Magnoliopsida</taxon>
        <taxon>eudicotyledons</taxon>
        <taxon>Gunneridae</taxon>
        <taxon>Pentapetalae</taxon>
        <taxon>asterids</taxon>
        <taxon>campanulids</taxon>
        <taxon>Asterales</taxon>
        <taxon>Asteraceae</taxon>
        <taxon>Asteroideae</taxon>
        <taxon>Heliantheae alliance</taxon>
        <taxon>Heliantheae</taxon>
        <taxon>Helianthus</taxon>
    </lineage>
</organism>
<name>A0A251TPQ8_HELAN</name>
<accession>A0A251TPQ8</accession>
<feature type="region of interest" description="Disordered" evidence="1">
    <location>
        <begin position="55"/>
        <end position="111"/>
    </location>
</feature>
<evidence type="ECO:0000313" key="2">
    <source>
        <dbReference type="EMBL" id="OTG12001.1"/>
    </source>
</evidence>
<protein>
    <submittedName>
        <fullName evidence="2">Uncharacterized protein</fullName>
    </submittedName>
</protein>
<reference evidence="3" key="1">
    <citation type="journal article" date="2017" name="Nature">
        <title>The sunflower genome provides insights into oil metabolism, flowering and Asterid evolution.</title>
        <authorList>
            <person name="Badouin H."/>
            <person name="Gouzy J."/>
            <person name="Grassa C.J."/>
            <person name="Murat F."/>
            <person name="Staton S.E."/>
            <person name="Cottret L."/>
            <person name="Lelandais-Briere C."/>
            <person name="Owens G.L."/>
            <person name="Carrere S."/>
            <person name="Mayjonade B."/>
            <person name="Legrand L."/>
            <person name="Gill N."/>
            <person name="Kane N.C."/>
            <person name="Bowers J.E."/>
            <person name="Hubner S."/>
            <person name="Bellec A."/>
            <person name="Berard A."/>
            <person name="Berges H."/>
            <person name="Blanchet N."/>
            <person name="Boniface M.C."/>
            <person name="Brunel D."/>
            <person name="Catrice O."/>
            <person name="Chaidir N."/>
            <person name="Claudel C."/>
            <person name="Donnadieu C."/>
            <person name="Faraut T."/>
            <person name="Fievet G."/>
            <person name="Helmstetter N."/>
            <person name="King M."/>
            <person name="Knapp S.J."/>
            <person name="Lai Z."/>
            <person name="Le Paslier M.C."/>
            <person name="Lippi Y."/>
            <person name="Lorenzon L."/>
            <person name="Mandel J.R."/>
            <person name="Marage G."/>
            <person name="Marchand G."/>
            <person name="Marquand E."/>
            <person name="Bret-Mestries E."/>
            <person name="Morien E."/>
            <person name="Nambeesan S."/>
            <person name="Nguyen T."/>
            <person name="Pegot-Espagnet P."/>
            <person name="Pouilly N."/>
            <person name="Raftis F."/>
            <person name="Sallet E."/>
            <person name="Schiex T."/>
            <person name="Thomas J."/>
            <person name="Vandecasteele C."/>
            <person name="Vares D."/>
            <person name="Vear F."/>
            <person name="Vautrin S."/>
            <person name="Crespi M."/>
            <person name="Mangin B."/>
            <person name="Burke J.M."/>
            <person name="Salse J."/>
            <person name="Munos S."/>
            <person name="Vincourt P."/>
            <person name="Rieseberg L.H."/>
            <person name="Langlade N.B."/>
        </authorList>
    </citation>
    <scope>NUCLEOTIDE SEQUENCE [LARGE SCALE GENOMIC DNA]</scope>
    <source>
        <strain evidence="3">cv. SF193</strain>
    </source>
</reference>
<evidence type="ECO:0000313" key="3">
    <source>
        <dbReference type="Proteomes" id="UP000215914"/>
    </source>
</evidence>
<dbReference type="InParanoid" id="A0A251TPQ8"/>
<proteinExistence type="predicted"/>
<keyword evidence="3" id="KW-1185">Reference proteome</keyword>
<sequence>MQIRSNLYIIIIHNNILGRGLGTVPVSRFSRPSSAGHSHLYTNQRIDISSTKLYHQQPANHHPAPNPVPATSTSSYYHRSPPLCSESTSPASIDQHRSTPNRKVGALSTPSTDNFRRTIRAPTGIGYSILFIQVHVFDVRLYRFIRLYFHVHSDLRFCDVEDRVHVNPWDSFEVSISKDVKSNCYFFSDGWDDISAYLGLHGQFKSFEHET</sequence>
<dbReference type="AlphaFoldDB" id="A0A251TPQ8"/>
<dbReference type="Proteomes" id="UP000215914">
    <property type="component" value="Chromosome 10"/>
</dbReference>